<reference evidence="1 2" key="1">
    <citation type="submission" date="2014-02" db="EMBL/GenBank/DDBJ databases">
        <title>The small core and large imbalanced accessory genome model reveals a collaborative survival strategy of Sorangium cellulosum strains in nature.</title>
        <authorList>
            <person name="Han K."/>
            <person name="Peng R."/>
            <person name="Blom J."/>
            <person name="Li Y.-Z."/>
        </authorList>
    </citation>
    <scope>NUCLEOTIDE SEQUENCE [LARGE SCALE GENOMIC DNA]</scope>
    <source>
        <strain evidence="1 2">So0008-312</strain>
    </source>
</reference>
<evidence type="ECO:0000313" key="2">
    <source>
        <dbReference type="Proteomes" id="UP000075260"/>
    </source>
</evidence>
<protein>
    <recommendedName>
        <fullName evidence="3">Polymerase nucleotidyl transferase domain-containing protein</fullName>
    </recommendedName>
</protein>
<name>A0A150QAJ7_SORCE</name>
<dbReference type="RefSeq" id="WP_061611384.1">
    <property type="nucleotide sequence ID" value="NZ_JEMA01000866.1"/>
</dbReference>
<gene>
    <name evidence="1" type="ORF">BE15_46690</name>
</gene>
<proteinExistence type="predicted"/>
<dbReference type="EMBL" id="JEMA01000866">
    <property type="protein sequence ID" value="KYF64999.1"/>
    <property type="molecule type" value="Genomic_DNA"/>
</dbReference>
<sequence>MSLSTVLRVLGRADGEVHSAYRIGSRVYGTATATSDEDFVAVLARRDAKQDLAFAPGVNVVVHGLDTFRGALADHSVFALECLFLPPEHRIKEARPPFPFKLDRKKLAASAAGRSASDFKKAGARFDEAPEASKKKLFHAIRVPLFAVQIAEAGAIHDYGAASPIWREIVADERIDWEDYRTTYGPLRERLCDRLAALASRR</sequence>
<accession>A0A150QAJ7</accession>
<comment type="caution">
    <text evidence="1">The sequence shown here is derived from an EMBL/GenBank/DDBJ whole genome shotgun (WGS) entry which is preliminary data.</text>
</comment>
<evidence type="ECO:0000313" key="1">
    <source>
        <dbReference type="EMBL" id="KYF64999.1"/>
    </source>
</evidence>
<dbReference type="AlphaFoldDB" id="A0A150QAJ7"/>
<organism evidence="1 2">
    <name type="scientific">Sorangium cellulosum</name>
    <name type="common">Polyangium cellulosum</name>
    <dbReference type="NCBI Taxonomy" id="56"/>
    <lineage>
        <taxon>Bacteria</taxon>
        <taxon>Pseudomonadati</taxon>
        <taxon>Myxococcota</taxon>
        <taxon>Polyangia</taxon>
        <taxon>Polyangiales</taxon>
        <taxon>Polyangiaceae</taxon>
        <taxon>Sorangium</taxon>
    </lineage>
</organism>
<dbReference type="Proteomes" id="UP000075260">
    <property type="component" value="Unassembled WGS sequence"/>
</dbReference>
<evidence type="ECO:0008006" key="3">
    <source>
        <dbReference type="Google" id="ProtNLM"/>
    </source>
</evidence>